<evidence type="ECO:0000313" key="2">
    <source>
        <dbReference type="EMBL" id="MDV2423415.1"/>
    </source>
</evidence>
<organism evidence="1 3">
    <name type="scientific">Corynebacterium curieae</name>
    <dbReference type="NCBI Taxonomy" id="2913500"/>
    <lineage>
        <taxon>Bacteria</taxon>
        <taxon>Bacillati</taxon>
        <taxon>Actinomycetota</taxon>
        <taxon>Actinomycetes</taxon>
        <taxon>Mycobacteriales</taxon>
        <taxon>Corynebacteriaceae</taxon>
        <taxon>Corynebacterium</taxon>
    </lineage>
</organism>
<evidence type="ECO:0000313" key="4">
    <source>
        <dbReference type="Proteomes" id="UP001185631"/>
    </source>
</evidence>
<dbReference type="EMBL" id="JAVBID010000003">
    <property type="protein sequence ID" value="MDV2423415.1"/>
    <property type="molecule type" value="Genomic_DNA"/>
</dbReference>
<sequence length="53" mass="5810">MAVKPHDFRAVKEPAAIDVEVAEILGEDATDLAAEVDQLDRAHNVLRDALQEN</sequence>
<evidence type="ECO:0000313" key="3">
    <source>
        <dbReference type="Proteomes" id="UP001146430"/>
    </source>
</evidence>
<name>A0A9X3M8F5_9CORY</name>
<evidence type="ECO:0000313" key="1">
    <source>
        <dbReference type="EMBL" id="MCZ9305874.1"/>
    </source>
</evidence>
<reference evidence="2 4" key="2">
    <citation type="submission" date="2023-08" db="EMBL/GenBank/DDBJ databases">
        <title>Genomic characterization of the C. tuberculostearicum species complex, a ubiquitous member of the human skin microbiome.</title>
        <authorList>
            <person name="Ahmed N."/>
            <person name="Deming C."/>
            <person name="Conlan S."/>
            <person name="Segre J."/>
        </authorList>
    </citation>
    <scope>NUCLEOTIDE SEQUENCE [LARGE SCALE GENOMIC DNA]</scope>
    <source>
        <strain evidence="2 4">CTNIH19</strain>
    </source>
</reference>
<accession>A0A9X3M8F5</accession>
<dbReference type="Proteomes" id="UP001146430">
    <property type="component" value="Unassembled WGS sequence"/>
</dbReference>
<reference evidence="1" key="1">
    <citation type="submission" date="2022-02" db="EMBL/GenBank/DDBJ databases">
        <title>Corynebacterium sp. from urogenital microbiome.</title>
        <authorList>
            <person name="Cappelli E.A."/>
            <person name="Ribeiro T.G."/>
            <person name="Peixe L."/>
        </authorList>
    </citation>
    <scope>NUCLEOTIDE SEQUENCE</scope>
    <source>
        <strain evidence="1">C8Ua_181</strain>
    </source>
</reference>
<gene>
    <name evidence="1" type="ORF">L8V01_00015</name>
    <name evidence="2" type="ORF">RAE13_03165</name>
</gene>
<dbReference type="RefSeq" id="WP_269945145.1">
    <property type="nucleotide sequence ID" value="NZ_JAKMUU010000001.1"/>
</dbReference>
<keyword evidence="4" id="KW-1185">Reference proteome</keyword>
<dbReference type="EMBL" id="JAKMUU010000001">
    <property type="protein sequence ID" value="MCZ9305874.1"/>
    <property type="molecule type" value="Genomic_DNA"/>
</dbReference>
<comment type="caution">
    <text evidence="1">The sequence shown here is derived from an EMBL/GenBank/DDBJ whole genome shotgun (WGS) entry which is preliminary data.</text>
</comment>
<proteinExistence type="predicted"/>
<dbReference type="Proteomes" id="UP001185631">
    <property type="component" value="Unassembled WGS sequence"/>
</dbReference>
<dbReference type="AlphaFoldDB" id="A0A9X3M8F5"/>
<protein>
    <submittedName>
        <fullName evidence="1">Uncharacterized protein</fullName>
    </submittedName>
</protein>